<dbReference type="HAMAP" id="MF_00115">
    <property type="entry name" value="MscL"/>
    <property type="match status" value="1"/>
</dbReference>
<feature type="transmembrane region" description="Helical" evidence="12">
    <location>
        <begin position="20"/>
        <end position="41"/>
    </location>
</feature>
<evidence type="ECO:0000256" key="10">
    <source>
        <dbReference type="ARBA" id="ARBA00023136"/>
    </source>
</evidence>
<dbReference type="Gene3D" id="1.10.1200.120">
    <property type="entry name" value="Large-conductance mechanosensitive channel, MscL, domain 1"/>
    <property type="match status" value="1"/>
</dbReference>
<keyword evidence="7 12" id="KW-0812">Transmembrane</keyword>
<keyword evidence="10 12" id="KW-0472">Membrane</keyword>
<dbReference type="InterPro" id="IPR019823">
    <property type="entry name" value="Mechanosensitive_channel_CS"/>
</dbReference>
<comment type="caution">
    <text evidence="13">The sequence shown here is derived from an EMBL/GenBank/DDBJ whole genome shotgun (WGS) entry which is preliminary data.</text>
</comment>
<dbReference type="Pfam" id="PF01741">
    <property type="entry name" value="MscL"/>
    <property type="match status" value="1"/>
</dbReference>
<keyword evidence="11 12" id="KW-0407">Ion channel</keyword>
<organism evidence="13 14">
    <name type="scientific">Prevotella heparinolytica</name>
    <dbReference type="NCBI Taxonomy" id="28113"/>
    <lineage>
        <taxon>Bacteria</taxon>
        <taxon>Pseudomonadati</taxon>
        <taxon>Bacteroidota</taxon>
        <taxon>Bacteroidia</taxon>
        <taxon>Bacteroidales</taxon>
        <taxon>Bacteroidaceae</taxon>
        <taxon>Bacteroides</taxon>
    </lineage>
</organism>
<dbReference type="PRINTS" id="PR01264">
    <property type="entry name" value="MECHCHANNEL"/>
</dbReference>
<dbReference type="GO" id="GO:0005886">
    <property type="term" value="C:plasma membrane"/>
    <property type="evidence" value="ECO:0007669"/>
    <property type="project" value="UniProtKB-SubCell"/>
</dbReference>
<dbReference type="GO" id="GO:0008381">
    <property type="term" value="F:mechanosensitive monoatomic ion channel activity"/>
    <property type="evidence" value="ECO:0007669"/>
    <property type="project" value="UniProtKB-UniRule"/>
</dbReference>
<dbReference type="NCBIfam" id="NF001843">
    <property type="entry name" value="PRK00567.1-4"/>
    <property type="match status" value="1"/>
</dbReference>
<dbReference type="GeneID" id="94547849"/>
<dbReference type="InterPro" id="IPR001185">
    <property type="entry name" value="MS_channel"/>
</dbReference>
<comment type="subcellular location">
    <subcellularLocation>
        <location evidence="1 12">Cell membrane</location>
        <topology evidence="1 12">Multi-pass membrane protein</topology>
    </subcellularLocation>
</comment>
<feature type="transmembrane region" description="Helical" evidence="12">
    <location>
        <begin position="85"/>
        <end position="107"/>
    </location>
</feature>
<keyword evidence="9 12" id="KW-0406">Ion transport</keyword>
<dbReference type="FunFam" id="1.10.1200.120:FF:000001">
    <property type="entry name" value="Large-conductance mechanosensitive channel"/>
    <property type="match status" value="1"/>
</dbReference>
<sequence length="143" mass="15484">MGKSSFLQEFKAFAMKGNVVDMAVGVIIGGAFGKIVSSIVADVIMPPIGLLVGGVNFTDLKWVMKSAEMVNGEEVAAVTLNYGNFLQATFDFLIIAFSIFLFIKLIAKLGEKKKKEEAPAASPAPTKEEVLLTEIRDLLKEKK</sequence>
<evidence type="ECO:0000313" key="13">
    <source>
        <dbReference type="EMBL" id="TCO88820.1"/>
    </source>
</evidence>
<evidence type="ECO:0000256" key="4">
    <source>
        <dbReference type="ARBA" id="ARBA00022448"/>
    </source>
</evidence>
<evidence type="ECO:0000256" key="1">
    <source>
        <dbReference type="ARBA" id="ARBA00004651"/>
    </source>
</evidence>
<evidence type="ECO:0000256" key="8">
    <source>
        <dbReference type="ARBA" id="ARBA00022989"/>
    </source>
</evidence>
<evidence type="ECO:0000256" key="9">
    <source>
        <dbReference type="ARBA" id="ARBA00023065"/>
    </source>
</evidence>
<dbReference type="KEGG" id="bhf:C3V43_05225"/>
<name>A0A2R3MQH6_9BACE</name>
<keyword evidence="4 12" id="KW-0813">Transport</keyword>
<keyword evidence="6" id="KW-0997">Cell inner membrane</keyword>
<dbReference type="InterPro" id="IPR037673">
    <property type="entry name" value="MSC/AndL"/>
</dbReference>
<evidence type="ECO:0000256" key="11">
    <source>
        <dbReference type="ARBA" id="ARBA00023303"/>
    </source>
</evidence>
<evidence type="ECO:0000256" key="2">
    <source>
        <dbReference type="ARBA" id="ARBA00007254"/>
    </source>
</evidence>
<evidence type="ECO:0000256" key="6">
    <source>
        <dbReference type="ARBA" id="ARBA00022519"/>
    </source>
</evidence>
<keyword evidence="5 12" id="KW-1003">Cell membrane</keyword>
<dbReference type="Proteomes" id="UP000295600">
    <property type="component" value="Unassembled WGS sequence"/>
</dbReference>
<protein>
    <recommendedName>
        <fullName evidence="12">Large-conductance mechanosensitive channel</fullName>
    </recommendedName>
</protein>
<comment type="similarity">
    <text evidence="2 12">Belongs to the MscL family.</text>
</comment>
<dbReference type="PANTHER" id="PTHR30266">
    <property type="entry name" value="MECHANOSENSITIVE CHANNEL MSCL"/>
    <property type="match status" value="1"/>
</dbReference>
<reference evidence="13 14" key="1">
    <citation type="submission" date="2019-03" db="EMBL/GenBank/DDBJ databases">
        <title>Genomic Encyclopedia of Type Strains, Phase IV (KMG-IV): sequencing the most valuable type-strain genomes for metagenomic binning, comparative biology and taxonomic classification.</title>
        <authorList>
            <person name="Goeker M."/>
        </authorList>
    </citation>
    <scope>NUCLEOTIDE SEQUENCE [LARGE SCALE GENOMIC DNA]</scope>
    <source>
        <strain evidence="13 14">DSM 23917</strain>
    </source>
</reference>
<dbReference type="AlphaFoldDB" id="A0A2R3MQH6"/>
<evidence type="ECO:0000256" key="3">
    <source>
        <dbReference type="ARBA" id="ARBA00011255"/>
    </source>
</evidence>
<proteinExistence type="inferred from homology"/>
<evidence type="ECO:0000313" key="14">
    <source>
        <dbReference type="Proteomes" id="UP000295600"/>
    </source>
</evidence>
<evidence type="ECO:0000256" key="5">
    <source>
        <dbReference type="ARBA" id="ARBA00022475"/>
    </source>
</evidence>
<keyword evidence="8 12" id="KW-1133">Transmembrane helix</keyword>
<dbReference type="InterPro" id="IPR036019">
    <property type="entry name" value="MscL_channel"/>
</dbReference>
<evidence type="ECO:0000256" key="12">
    <source>
        <dbReference type="HAMAP-Rule" id="MF_00115"/>
    </source>
</evidence>
<dbReference type="EMBL" id="SLXB01000024">
    <property type="protein sequence ID" value="TCO88820.1"/>
    <property type="molecule type" value="Genomic_DNA"/>
</dbReference>
<accession>A0A2R3MQH6</accession>
<dbReference type="PANTHER" id="PTHR30266:SF2">
    <property type="entry name" value="LARGE-CONDUCTANCE MECHANOSENSITIVE CHANNEL"/>
    <property type="match status" value="1"/>
</dbReference>
<evidence type="ECO:0000256" key="7">
    <source>
        <dbReference type="ARBA" id="ARBA00022692"/>
    </source>
</evidence>
<comment type="function">
    <text evidence="12">Channel that opens in response to stretch forces in the membrane lipid bilayer. May participate in the regulation of osmotic pressure changes within the cell.</text>
</comment>
<gene>
    <name evidence="12" type="primary">mscL</name>
    <name evidence="13" type="ORF">EV202_1247</name>
</gene>
<dbReference type="PROSITE" id="PS01327">
    <property type="entry name" value="MSCL"/>
    <property type="match status" value="1"/>
</dbReference>
<dbReference type="SUPFAM" id="SSF81330">
    <property type="entry name" value="Gated mechanosensitive channel"/>
    <property type="match status" value="1"/>
</dbReference>
<dbReference type="RefSeq" id="WP_106068894.1">
    <property type="nucleotide sequence ID" value="NZ_CP027234.1"/>
</dbReference>
<comment type="subunit">
    <text evidence="3 12">Homopentamer.</text>
</comment>
<dbReference type="NCBIfam" id="TIGR00220">
    <property type="entry name" value="mscL"/>
    <property type="match status" value="1"/>
</dbReference>